<evidence type="ECO:0000256" key="10">
    <source>
        <dbReference type="PROSITE-ProRule" id="PRU00175"/>
    </source>
</evidence>
<evidence type="ECO:0000313" key="15">
    <source>
        <dbReference type="EMBL" id="NXD62888.1"/>
    </source>
</evidence>
<feature type="compositionally biased region" description="Polar residues" evidence="13">
    <location>
        <begin position="1600"/>
        <end position="1611"/>
    </location>
</feature>
<feature type="compositionally biased region" description="Basic and acidic residues" evidence="13">
    <location>
        <begin position="684"/>
        <end position="710"/>
    </location>
</feature>
<dbReference type="PROSITE" id="PS50005">
    <property type="entry name" value="TPR"/>
    <property type="match status" value="1"/>
</dbReference>
<dbReference type="InterPro" id="IPR056872">
    <property type="entry name" value="TTC3/DZIP3-like_helical"/>
</dbReference>
<feature type="domain" description="RING-type" evidence="14">
    <location>
        <begin position="1781"/>
        <end position="1821"/>
    </location>
</feature>
<keyword evidence="6" id="KW-0808">Transferase</keyword>
<keyword evidence="11" id="KW-0802">TPR repeat</keyword>
<comment type="catalytic activity">
    <reaction evidence="1">
        <text>S-ubiquitinyl-[E2 ubiquitin-conjugating enzyme]-L-cysteine + [acceptor protein]-L-lysine = [E2 ubiquitin-conjugating enzyme]-L-cysteine + N(6)-ubiquitinyl-[acceptor protein]-L-lysine.</text>
        <dbReference type="EC" id="2.3.2.27"/>
    </reaction>
</comment>
<dbReference type="CDD" id="cd16481">
    <property type="entry name" value="RING-H2_TTC3"/>
    <property type="match status" value="1"/>
</dbReference>
<keyword evidence="5" id="KW-0963">Cytoplasm</keyword>
<dbReference type="InterPro" id="IPR013083">
    <property type="entry name" value="Znf_RING/FYVE/PHD"/>
</dbReference>
<dbReference type="UniPathway" id="UPA00143"/>
<evidence type="ECO:0000256" key="1">
    <source>
        <dbReference type="ARBA" id="ARBA00000900"/>
    </source>
</evidence>
<dbReference type="Gene3D" id="3.30.40.10">
    <property type="entry name" value="Zinc/RING finger domain, C3HC4 (zinc finger)"/>
    <property type="match status" value="1"/>
</dbReference>
<dbReference type="InterPro" id="IPR056870">
    <property type="entry name" value="TTC3/DZIP3/RBM44-like_helical"/>
</dbReference>
<keyword evidence="7" id="KW-0479">Metal-binding</keyword>
<evidence type="ECO:0000259" key="14">
    <source>
        <dbReference type="PROSITE" id="PS50089"/>
    </source>
</evidence>
<evidence type="ECO:0000256" key="12">
    <source>
        <dbReference type="SAM" id="Coils"/>
    </source>
</evidence>
<gene>
    <name evidence="15" type="primary">Ttc3</name>
    <name evidence="15" type="ORF">EOLROS_R06436</name>
</gene>
<evidence type="ECO:0000256" key="6">
    <source>
        <dbReference type="ARBA" id="ARBA00022679"/>
    </source>
</evidence>
<feature type="region of interest" description="Disordered" evidence="13">
    <location>
        <begin position="1725"/>
        <end position="1776"/>
    </location>
</feature>
<keyword evidence="15" id="KW-0436">Ligase</keyword>
<dbReference type="Pfam" id="PF19179">
    <property type="entry name" value="TTC3_DZIP3_dom"/>
    <property type="match status" value="1"/>
</dbReference>
<dbReference type="GO" id="GO:0061630">
    <property type="term" value="F:ubiquitin protein ligase activity"/>
    <property type="evidence" value="ECO:0007669"/>
    <property type="project" value="UniProtKB-EC"/>
</dbReference>
<dbReference type="Proteomes" id="UP000637704">
    <property type="component" value="Unassembled WGS sequence"/>
</dbReference>
<dbReference type="PANTHER" id="PTHR17550">
    <property type="entry name" value="E3 UBIQUITIN-PROTEIN LIGASE TTC3"/>
    <property type="match status" value="1"/>
</dbReference>
<protein>
    <recommendedName>
        <fullName evidence="4">RING-type E3 ubiquitin transferase</fullName>
        <ecNumber evidence="4">2.3.2.27</ecNumber>
    </recommendedName>
</protein>
<evidence type="ECO:0000256" key="4">
    <source>
        <dbReference type="ARBA" id="ARBA00012483"/>
    </source>
</evidence>
<feature type="coiled-coil region" evidence="12">
    <location>
        <begin position="1328"/>
        <end position="1440"/>
    </location>
</feature>
<dbReference type="Gene3D" id="1.10.533.10">
    <property type="entry name" value="Death Domain, Fas"/>
    <property type="match status" value="1"/>
</dbReference>
<dbReference type="GO" id="GO:0008270">
    <property type="term" value="F:zinc ion binding"/>
    <property type="evidence" value="ECO:0007669"/>
    <property type="project" value="UniProtKB-KW"/>
</dbReference>
<dbReference type="EMBL" id="WBNI01000043">
    <property type="protein sequence ID" value="NXD62888.1"/>
    <property type="molecule type" value="Genomic_DNA"/>
</dbReference>
<dbReference type="Pfam" id="PF24812">
    <property type="entry name" value="WHD_TTC3"/>
    <property type="match status" value="1"/>
</dbReference>
<dbReference type="InterPro" id="IPR011990">
    <property type="entry name" value="TPR-like_helical_dom_sf"/>
</dbReference>
<dbReference type="PANTHER" id="PTHR17550:SF4">
    <property type="entry name" value="E3 UBIQUITIN-PROTEIN LIGASE TTC3"/>
    <property type="match status" value="1"/>
</dbReference>
<evidence type="ECO:0000256" key="7">
    <source>
        <dbReference type="ARBA" id="ARBA00022723"/>
    </source>
</evidence>
<evidence type="ECO:0000256" key="3">
    <source>
        <dbReference type="ARBA" id="ARBA00004906"/>
    </source>
</evidence>
<dbReference type="InterPro" id="IPR043866">
    <property type="entry name" value="TTC3/DZIP3_dom"/>
</dbReference>
<keyword evidence="9" id="KW-0862">Zinc</keyword>
<feature type="non-terminal residue" evidence="15">
    <location>
        <position position="1"/>
    </location>
</feature>
<dbReference type="GO" id="GO:0005737">
    <property type="term" value="C:cytoplasm"/>
    <property type="evidence" value="ECO:0007669"/>
    <property type="project" value="UniProtKB-SubCell"/>
</dbReference>
<keyword evidence="12" id="KW-0175">Coiled coil</keyword>
<name>A0A851X8B4_EOLRO</name>
<dbReference type="Pfam" id="PF24525">
    <property type="entry name" value="TTC3"/>
    <property type="match status" value="2"/>
</dbReference>
<evidence type="ECO:0000256" key="9">
    <source>
        <dbReference type="ARBA" id="ARBA00022833"/>
    </source>
</evidence>
<evidence type="ECO:0000256" key="13">
    <source>
        <dbReference type="SAM" id="MobiDB-lite"/>
    </source>
</evidence>
<comment type="subcellular location">
    <subcellularLocation>
        <location evidence="2">Cytoplasm</location>
    </subcellularLocation>
</comment>
<evidence type="ECO:0000256" key="8">
    <source>
        <dbReference type="ARBA" id="ARBA00022771"/>
    </source>
</evidence>
<dbReference type="Pfam" id="PF13639">
    <property type="entry name" value="zf-RING_2"/>
    <property type="match status" value="1"/>
</dbReference>
<feature type="compositionally biased region" description="Polar residues" evidence="13">
    <location>
        <begin position="1619"/>
        <end position="1653"/>
    </location>
</feature>
<sequence>LIPNCFLEDVDPCEVWCSQPADVLIEYCNIIKILIFWPLLFKSESNSLAADLNSQILDWNWKRLCDLEVLEDLFDLMKKVVNIPSFIHGVLRIGSRVEHGVFDFGHGLGWVRYTGDLSILQRLEKLGGFGSMCLGVFFGQCKSCITKVALEDCNLVEEFKAVTCENCRKNSESMKQKGNEEFSQGNFDRAIMSYTKAIEFCPANHLLYGNRALCLILTRQYKRALADGKRAIVLKPNWPKGHYHFCKALSLLGEHELALKANERAQELCKNILGGLKDLMQQNEKLKKTLEEINALARHPGVAKCGGRGTATHLRFPASFQQMIITNTYFIKYTLSKIYFVMFLTVMSRVQLSVRFPSITLLHSMNSYNYYSLDHLDLKIESKAIQDKLFCSMQQVDLTMFPEEVKSIVRDGYTALMDQRYHSAEQAFSQLLSILNPSELKQLNLCVINYIVIIYGHATALLGIGQPEVLAKAEDQFKKIIEQYQEERFDCLAFYGIGKVYLRQNRFSDALNQFMKSQTMVNHKIVPGVLTWPTSSQVIEETRTENLQLALKNCIEECKFPPKPDAICRYQQCHGHSKIQIFFTDPDFKGFIRITCCQQCRVEFHISCWKKLKTTNYSDKNDKDFLQELCFTPDCTGLISKIVIFSSSGLVKCEFEQKITKTKEPPRAIIKQKCSSLRKLKMKEEKKLQRKRAREEAQNSAKRKMEENQMGKEPSQYSYVQDLYAGDRVLQRISRNAGQIKTAVYDASKLLKELLSWFVISEEDYTSYSETSSMTHEVVEQLISYLIQEKNRVKTRGFIHVLSELEEVDPKLHKWLKDLNNSGLTATKNFLLQYGKFLQELDISILTTLWNEKYGSKFDYVTTGSEDKEIRDYFLKPPLEKARCFIWLLEDNREHFPFLHQALDEFFDKMGKYAKVIILTSTSILVLSSGVSTAPREEDKIFIEENTLDFTNSYEPFVIPEYIRGQLEEFEVLRGISNSNSYQRHLDNNPNPTCESLYEYFSLILEQHGPMEINDKLLVGEYEHFPEEVQKIVEDEGGLKSFLLKSLRFIMVDNLIGLRKHEALIQENTNRNETGDNEEESYIVRDVPKAYSFQNKLQLNPAAKEFKPLSYPKQHHISTSSDLTVASYETPQYLPCSFPISCTSVHSLYSQNIDIIGKDSSFPDILLKCFDSKNPDIFLPLTSWDCQCERILLMPSQMPLMSNIAQQPSSIYADHVAHQDSDESGVSDRKYVFSSFIPTEIKTDEDPQCQMENSDDTFYEDNFAVENSTNEAECGIQVIKLEKESRDVPLLKSNPHTRMIAVQVKHEVADRETNTLPFHPFEMRQGDVLRMEKEHQVLKEQLKEAQEKYEQLQRRSSEETSALKELIKRNVQETELSKTELDWFHQDLEMQVKKWQQEKKESQENFKALRSTAKKHTDTNERYLKTIDEKEKQYKEYLNTYLETRFYSLCYGSAFTARGFFTQFVLLQVSVLKNWKETEVCKLNGIACKAEANVRMLKSLSSSSASAAPKLKSQIESWEVFISNIKKQLEKVETEYEEKIQMVKNGARNCLTKMETVALPSPPSVLPNLLPAFSSSEDQGLTHASLNTQAGAKPAYANSKACSTSGGSVKTPSKPLEGSYSNKVSATCPSGISGSSAQNVQPNQNYQGDSATQLRPPRLPNNRMLPKPLENIIAHLQSIFPNYNSSDFTSYIKAVQRRNGNTLSGLSFDEILSRVTDLILEQQSKAPTSTGRPVNSPSSVSAAQAGAQSQEPSLQPWGNAGATPKSKWKKRDFTASSDDPCTICHDELSRDSCELECGHRFHRECIRTWLKQHSSTCPICRVHALLPEDFPELPARNKYT</sequence>
<dbReference type="GO" id="GO:0016567">
    <property type="term" value="P:protein ubiquitination"/>
    <property type="evidence" value="ECO:0007669"/>
    <property type="project" value="UniProtKB-UniPathway"/>
</dbReference>
<evidence type="ECO:0000256" key="2">
    <source>
        <dbReference type="ARBA" id="ARBA00004496"/>
    </source>
</evidence>
<dbReference type="PROSITE" id="PS50089">
    <property type="entry name" value="ZF_RING_2"/>
    <property type="match status" value="1"/>
</dbReference>
<dbReference type="Gene3D" id="1.25.40.10">
    <property type="entry name" value="Tetratricopeptide repeat domain"/>
    <property type="match status" value="2"/>
</dbReference>
<feature type="compositionally biased region" description="Low complexity" evidence="13">
    <location>
        <begin position="1736"/>
        <end position="1753"/>
    </location>
</feature>
<feature type="compositionally biased region" description="Low complexity" evidence="13">
    <location>
        <begin position="1654"/>
        <end position="1665"/>
    </location>
</feature>
<keyword evidence="8 10" id="KW-0863">Zinc-finger</keyword>
<dbReference type="InterPro" id="IPR011029">
    <property type="entry name" value="DEATH-like_dom_sf"/>
</dbReference>
<comment type="pathway">
    <text evidence="3">Protein modification; protein ubiquitination.</text>
</comment>
<dbReference type="InterPro" id="IPR001841">
    <property type="entry name" value="Znf_RING"/>
</dbReference>
<organism evidence="15 16">
    <name type="scientific">Eolophus roseicapilla</name>
    <name type="common">Galah cockatoo</name>
    <name type="synonym">Cacatua roseicapilla</name>
    <dbReference type="NCBI Taxonomy" id="176039"/>
    <lineage>
        <taxon>Eukaryota</taxon>
        <taxon>Metazoa</taxon>
        <taxon>Chordata</taxon>
        <taxon>Craniata</taxon>
        <taxon>Vertebrata</taxon>
        <taxon>Euteleostomi</taxon>
        <taxon>Archelosauria</taxon>
        <taxon>Archosauria</taxon>
        <taxon>Dinosauria</taxon>
        <taxon>Saurischia</taxon>
        <taxon>Theropoda</taxon>
        <taxon>Coelurosauria</taxon>
        <taxon>Aves</taxon>
        <taxon>Neognathae</taxon>
        <taxon>Neoaves</taxon>
        <taxon>Telluraves</taxon>
        <taxon>Australaves</taxon>
        <taxon>Psittaciformes</taxon>
        <taxon>Cacatuidae</taxon>
        <taxon>Eolophus</taxon>
    </lineage>
</organism>
<reference evidence="15" key="1">
    <citation type="submission" date="2019-09" db="EMBL/GenBank/DDBJ databases">
        <title>Bird 10,000 Genomes (B10K) Project - Family phase.</title>
        <authorList>
            <person name="Zhang G."/>
        </authorList>
    </citation>
    <scope>NUCLEOTIDE SEQUENCE</scope>
    <source>
        <strain evidence="15">B10K-DU-025-06</strain>
        <tissue evidence="15">Mixed tissue sample</tissue>
    </source>
</reference>
<dbReference type="InterPro" id="IPR019734">
    <property type="entry name" value="TPR_rpt"/>
</dbReference>
<dbReference type="SUPFAM" id="SSF48452">
    <property type="entry name" value="TPR-like"/>
    <property type="match status" value="2"/>
</dbReference>
<evidence type="ECO:0000256" key="5">
    <source>
        <dbReference type="ARBA" id="ARBA00022490"/>
    </source>
</evidence>
<evidence type="ECO:0000313" key="16">
    <source>
        <dbReference type="Proteomes" id="UP000637704"/>
    </source>
</evidence>
<feature type="region of interest" description="Disordered" evidence="13">
    <location>
        <begin position="684"/>
        <end position="713"/>
    </location>
</feature>
<feature type="compositionally biased region" description="Polar residues" evidence="13">
    <location>
        <begin position="1725"/>
        <end position="1735"/>
    </location>
</feature>
<dbReference type="InterPro" id="IPR056871">
    <property type="entry name" value="WH_TTC3"/>
</dbReference>
<proteinExistence type="predicted"/>
<feature type="repeat" description="TPR" evidence="11">
    <location>
        <begin position="171"/>
        <end position="204"/>
    </location>
</feature>
<dbReference type="SMART" id="SM00184">
    <property type="entry name" value="RING"/>
    <property type="match status" value="1"/>
</dbReference>
<dbReference type="SUPFAM" id="SSF57850">
    <property type="entry name" value="RING/U-box"/>
    <property type="match status" value="1"/>
</dbReference>
<feature type="non-terminal residue" evidence="15">
    <location>
        <position position="1840"/>
    </location>
</feature>
<dbReference type="GO" id="GO:0016874">
    <property type="term" value="F:ligase activity"/>
    <property type="evidence" value="ECO:0007669"/>
    <property type="project" value="UniProtKB-KW"/>
</dbReference>
<evidence type="ECO:0000256" key="11">
    <source>
        <dbReference type="PROSITE-ProRule" id="PRU00339"/>
    </source>
</evidence>
<dbReference type="SMART" id="SM00028">
    <property type="entry name" value="TPR"/>
    <property type="match status" value="4"/>
</dbReference>
<comment type="caution">
    <text evidence="15">The sequence shown here is derived from an EMBL/GenBank/DDBJ whole genome shotgun (WGS) entry which is preliminary data.</text>
</comment>
<dbReference type="Pfam" id="PF24905">
    <property type="entry name" value="TTC3_9th"/>
    <property type="match status" value="1"/>
</dbReference>
<dbReference type="EC" id="2.3.2.27" evidence="4"/>
<feature type="region of interest" description="Disordered" evidence="13">
    <location>
        <begin position="1597"/>
        <end position="1665"/>
    </location>
</feature>
<accession>A0A851X8B4</accession>
<keyword evidence="16" id="KW-1185">Reference proteome</keyword>